<dbReference type="PANTHER" id="PTHR21725">
    <property type="entry name" value="E3 UBIQUITIN-PROTEIN LIGASE UBR4"/>
    <property type="match status" value="1"/>
</dbReference>
<keyword evidence="2" id="KW-1185">Reference proteome</keyword>
<dbReference type="EMBL" id="JAPFFL010000015">
    <property type="protein sequence ID" value="KAJ6677122.1"/>
    <property type="molecule type" value="Genomic_DNA"/>
</dbReference>
<dbReference type="PANTHER" id="PTHR21725:SF1">
    <property type="entry name" value="E3 UBIQUITIN-PROTEIN LIGASE UBR4"/>
    <property type="match status" value="1"/>
</dbReference>
<evidence type="ECO:0000313" key="2">
    <source>
        <dbReference type="Proteomes" id="UP001151529"/>
    </source>
</evidence>
<dbReference type="OrthoDB" id="1719294at2759"/>
<comment type="caution">
    <text evidence="1">The sequence shown here is derived from an EMBL/GenBank/DDBJ whole genome shotgun (WGS) entry which is preliminary data.</text>
</comment>
<accession>A0A9Q0NWD6</accession>
<dbReference type="AlphaFoldDB" id="A0A9Q0NWD6"/>
<sequence>MYSSKTGYCRQRARIGKSVSAAQLKDENNSSGFGSLSGFVSGNKSAAEHTGKNWDASNKTRDIQLLSYSEWEKGASYLDFVRRQYKVSQTVKGLGQRSRSQRNEYLVLKYGLRWKRHASRTSKGGLFAFEVGSWVTELVLSACSRSIRSEMCMLFNLLCAQSSSRRFRLLNLLMALLPATLAANESAAKYFELLFKMVASEDARLFLTVRGCLTSICKLITQEGGNVESLERSLHIDISQGFILHKLIELLGNFFGGFEYQIQFYAR</sequence>
<evidence type="ECO:0000313" key="1">
    <source>
        <dbReference type="EMBL" id="KAJ6677122.1"/>
    </source>
</evidence>
<protein>
    <submittedName>
        <fullName evidence="1">E3 UBIQUITIN-PROTEIN LIGASE UBR4</fullName>
    </submittedName>
</protein>
<organism evidence="1 2">
    <name type="scientific">Salix viminalis</name>
    <name type="common">Common osier</name>
    <name type="synonym">Basket willow</name>
    <dbReference type="NCBI Taxonomy" id="40686"/>
    <lineage>
        <taxon>Eukaryota</taxon>
        <taxon>Viridiplantae</taxon>
        <taxon>Streptophyta</taxon>
        <taxon>Embryophyta</taxon>
        <taxon>Tracheophyta</taxon>
        <taxon>Spermatophyta</taxon>
        <taxon>Magnoliopsida</taxon>
        <taxon>eudicotyledons</taxon>
        <taxon>Gunneridae</taxon>
        <taxon>Pentapetalae</taxon>
        <taxon>rosids</taxon>
        <taxon>fabids</taxon>
        <taxon>Malpighiales</taxon>
        <taxon>Salicaceae</taxon>
        <taxon>Saliceae</taxon>
        <taxon>Salix</taxon>
    </lineage>
</organism>
<dbReference type="Proteomes" id="UP001151529">
    <property type="component" value="Chromosome 15Z"/>
</dbReference>
<proteinExistence type="predicted"/>
<dbReference type="GO" id="GO:0009926">
    <property type="term" value="P:auxin polar transport"/>
    <property type="evidence" value="ECO:0007669"/>
    <property type="project" value="TreeGrafter"/>
</dbReference>
<dbReference type="InterPro" id="IPR045189">
    <property type="entry name" value="UBR4-like"/>
</dbReference>
<reference evidence="1" key="2">
    <citation type="journal article" date="2023" name="Int. J. Mol. Sci.">
        <title>De Novo Assembly and Annotation of 11 Diverse Shrub Willow (Salix) Genomes Reveals Novel Gene Organization in Sex-Linked Regions.</title>
        <authorList>
            <person name="Hyden B."/>
            <person name="Feng K."/>
            <person name="Yates T.B."/>
            <person name="Jawdy S."/>
            <person name="Cereghino C."/>
            <person name="Smart L.B."/>
            <person name="Muchero W."/>
        </authorList>
    </citation>
    <scope>NUCLEOTIDE SEQUENCE [LARGE SCALE GENOMIC DNA]</scope>
    <source>
        <tissue evidence="1">Shoot tip</tissue>
    </source>
</reference>
<reference evidence="1" key="1">
    <citation type="submission" date="2022-11" db="EMBL/GenBank/DDBJ databases">
        <authorList>
            <person name="Hyden B.L."/>
            <person name="Feng K."/>
            <person name="Yates T."/>
            <person name="Jawdy S."/>
            <person name="Smart L.B."/>
            <person name="Muchero W."/>
        </authorList>
    </citation>
    <scope>NUCLEOTIDE SEQUENCE</scope>
    <source>
        <tissue evidence="1">Shoot tip</tissue>
    </source>
</reference>
<dbReference type="GO" id="GO:0005829">
    <property type="term" value="C:cytosol"/>
    <property type="evidence" value="ECO:0007669"/>
    <property type="project" value="TreeGrafter"/>
</dbReference>
<name>A0A9Q0NWD6_SALVM</name>
<dbReference type="GO" id="GO:0009506">
    <property type="term" value="C:plasmodesma"/>
    <property type="evidence" value="ECO:0007669"/>
    <property type="project" value="TreeGrafter"/>
</dbReference>
<gene>
    <name evidence="1" type="ORF">OIU85_010310</name>
</gene>